<feature type="transmembrane region" description="Helical" evidence="1">
    <location>
        <begin position="26"/>
        <end position="47"/>
    </location>
</feature>
<protein>
    <submittedName>
        <fullName evidence="2">Uncharacterized protein</fullName>
    </submittedName>
</protein>
<keyword evidence="1" id="KW-1133">Transmembrane helix</keyword>
<dbReference type="AlphaFoldDB" id="A0A6I6AHC3"/>
<dbReference type="RefSeq" id="WP_155365003.1">
    <property type="nucleotide sequence ID" value="NZ_CP043930.1"/>
</dbReference>
<evidence type="ECO:0000313" key="3">
    <source>
        <dbReference type="Proteomes" id="UP000427281"/>
    </source>
</evidence>
<accession>A0A6I6AHC3</accession>
<keyword evidence="1" id="KW-0472">Membrane</keyword>
<dbReference type="Proteomes" id="UP000427281">
    <property type="component" value="Chromosome"/>
</dbReference>
<dbReference type="KEGG" id="gim:F1728_16155"/>
<name>A0A6I6AHC3_9PLAN</name>
<evidence type="ECO:0000313" key="2">
    <source>
        <dbReference type="EMBL" id="QGQ24129.1"/>
    </source>
</evidence>
<gene>
    <name evidence="2" type="ORF">F1728_16155</name>
</gene>
<sequence>MPERSEPIFEEDNLIEDPKQPGRSEFWVKFLVVVGLLLFILIAPRLVPRNSGNINRHEVSQEQSRQLNEEIQQNKSRPDMKFIKKWMVPGDFVTSAELWEKNGQYNLVHSMSDGSKWTQRVAKKSERLIPDQNDYPGEYYIINQNGDLESWDRDGKISTSTGL</sequence>
<keyword evidence="3" id="KW-1185">Reference proteome</keyword>
<keyword evidence="1" id="KW-0812">Transmembrane</keyword>
<proteinExistence type="predicted"/>
<evidence type="ECO:0000256" key="1">
    <source>
        <dbReference type="SAM" id="Phobius"/>
    </source>
</evidence>
<organism evidence="2 3">
    <name type="scientific">Gimesia benthica</name>
    <dbReference type="NCBI Taxonomy" id="2608982"/>
    <lineage>
        <taxon>Bacteria</taxon>
        <taxon>Pseudomonadati</taxon>
        <taxon>Planctomycetota</taxon>
        <taxon>Planctomycetia</taxon>
        <taxon>Planctomycetales</taxon>
        <taxon>Planctomycetaceae</taxon>
        <taxon>Gimesia</taxon>
    </lineage>
</organism>
<dbReference type="EMBL" id="CP043930">
    <property type="protein sequence ID" value="QGQ24129.1"/>
    <property type="molecule type" value="Genomic_DNA"/>
</dbReference>
<reference evidence="2 3" key="1">
    <citation type="submission" date="2019-09" db="EMBL/GenBank/DDBJ databases">
        <title>Gimesia benthica sp. nov., a novel bacterium isolated from deep-sea water of the Northwest Indian Ocean.</title>
        <authorList>
            <person name="Dai X."/>
        </authorList>
    </citation>
    <scope>NUCLEOTIDE SEQUENCE [LARGE SCALE GENOMIC DNA]</scope>
    <source>
        <strain evidence="2 3">E7</strain>
    </source>
</reference>